<dbReference type="STRING" id="228908.NEQ134"/>
<proteinExistence type="predicted"/>
<reference evidence="2 3" key="1">
    <citation type="journal article" date="2003" name="Proc. Natl. Acad. Sci. U.S.A.">
        <title>The genome of Nanoarchaeum equitans: insights into early archaeal evolution and derived parasitism.</title>
        <authorList>
            <person name="Waters E."/>
            <person name="Hohn M.J."/>
            <person name="Ahel I."/>
            <person name="Graham D.E."/>
            <person name="Adams M.D."/>
            <person name="Barnstead M."/>
            <person name="Beeson K.Y."/>
            <person name="Bibbs L."/>
            <person name="Bolanos R."/>
            <person name="Keller M."/>
            <person name="Kretz K."/>
            <person name="Lin X."/>
            <person name="Mathur E."/>
            <person name="Ni J."/>
            <person name="Podar M."/>
            <person name="Richardson T."/>
            <person name="Sutton G.G."/>
            <person name="Simon M."/>
            <person name="Soll D."/>
            <person name="Stetter K.O."/>
            <person name="Short J.M."/>
            <person name="Noordewier M."/>
        </authorList>
    </citation>
    <scope>NUCLEOTIDE SEQUENCE [LARGE SCALE GENOMIC DNA]</scope>
    <source>
        <strain evidence="2 3">Kin4-M</strain>
    </source>
</reference>
<evidence type="ECO:0000313" key="2">
    <source>
        <dbReference type="EMBL" id="AAR38990.1"/>
    </source>
</evidence>
<name>Q74ML6_NANEQ</name>
<keyword evidence="1" id="KW-0812">Transmembrane</keyword>
<feature type="transmembrane region" description="Helical" evidence="1">
    <location>
        <begin position="7"/>
        <end position="29"/>
    </location>
</feature>
<evidence type="ECO:0000313" key="3">
    <source>
        <dbReference type="Proteomes" id="UP000000578"/>
    </source>
</evidence>
<evidence type="ECO:0000256" key="1">
    <source>
        <dbReference type="SAM" id="Phobius"/>
    </source>
</evidence>
<dbReference type="HOGENOM" id="CLU_971868_0_0_2"/>
<organism evidence="2 3">
    <name type="scientific">Nanoarchaeum equitans (strain Kin4-M)</name>
    <dbReference type="NCBI Taxonomy" id="228908"/>
    <lineage>
        <taxon>Archaea</taxon>
        <taxon>Nanobdellota</taxon>
        <taxon>Candidatus Nanoarchaeia</taxon>
        <taxon>Nanoarchaeales</taxon>
        <taxon>Nanoarchaeaceae</taxon>
        <taxon>Nanoarchaeum</taxon>
    </lineage>
</organism>
<dbReference type="EnsemblBacteria" id="AAR38990">
    <property type="protein sequence ID" value="AAR38990"/>
    <property type="gene ID" value="NEQ134"/>
</dbReference>
<protein>
    <submittedName>
        <fullName evidence="2">NEQ134</fullName>
    </submittedName>
</protein>
<keyword evidence="1" id="KW-0472">Membrane</keyword>
<keyword evidence="1" id="KW-1133">Transmembrane helix</keyword>
<dbReference type="EMBL" id="AE017199">
    <property type="protein sequence ID" value="AAR38990.1"/>
    <property type="molecule type" value="Genomic_DNA"/>
</dbReference>
<dbReference type="KEGG" id="neq:NEQ134"/>
<gene>
    <name evidence="2" type="ordered locus">NEQ134</name>
</gene>
<keyword evidence="3" id="KW-1185">Reference proteome</keyword>
<dbReference type="BioCyc" id="NEQU228908:GJB6-145-MONOMER"/>
<dbReference type="AlphaFoldDB" id="Q74ML6"/>
<dbReference type="Proteomes" id="UP000000578">
    <property type="component" value="Chromosome"/>
</dbReference>
<accession>Q74ML6</accession>
<sequence length="286" mass="32347">MRGAISTIVYILIGLIGAAFSLILMNSVFEKTKIPSKQWESNIIKEHAKQICANYKFSLDCSILKNPKILHMCYKDLVSVLPQLYAKCINDLPYIVIPVSLALKGKKTICLFTYIKLNTFDILYYNVNPYKLLPQYLYCEDVFEYNNVIPSKDEGSCLVKRSAGNEYYFCISPVSKEICNNIGGEFAQNYFCNPFDEIIYNNPPIKIEEKTSTIEITTILCQGNFEIKNGKIEGSCDSISTSNKEEVKKYIEGSPVTGVPTMETIINGKKYSCNIKSIKYGGYIQC</sequence>